<sequence length="125" mass="13397">MQFTQAPKPRRKPSLTPMIDVVFLLLVFFMLASRFGTDAVLDLPLAGQGGSYTGPPRLIGIGAGNLDLNGLPVADSNLAEALAPLMDSPGDMLVLRGRDQADLQRITDVTSLLRQAGFTNFVLVE</sequence>
<evidence type="ECO:0000256" key="2">
    <source>
        <dbReference type="ARBA" id="ARBA00005811"/>
    </source>
</evidence>
<keyword evidence="5" id="KW-1133">Transmembrane helix</keyword>
<dbReference type="Proteomes" id="UP000236447">
    <property type="component" value="Chromosome"/>
</dbReference>
<reference evidence="8 9" key="2">
    <citation type="journal article" date="2017" name="Genome Biol. Evol.">
        <title>Trajectories and Drivers of Genome Evolution in Surface-Associated Marine Phaeobacter.</title>
        <authorList>
            <person name="Freese H.M."/>
            <person name="Sikorski J."/>
            <person name="Bunk B."/>
            <person name="Scheuner C."/>
            <person name="Meier-Kolthoff J.P."/>
            <person name="Sproer C."/>
            <person name="Gram L."/>
            <person name="Overmann J."/>
        </authorList>
    </citation>
    <scope>NUCLEOTIDE SEQUENCE [LARGE SCALE GENOMIC DNA]</scope>
    <source>
        <strain evidence="8 9">P88</strain>
    </source>
</reference>
<dbReference type="GO" id="GO:0022857">
    <property type="term" value="F:transmembrane transporter activity"/>
    <property type="evidence" value="ECO:0007669"/>
    <property type="project" value="InterPro"/>
</dbReference>
<comment type="similarity">
    <text evidence="2 7">Belongs to the ExbD/TolR family.</text>
</comment>
<reference evidence="8 9" key="1">
    <citation type="journal article" date="2017" name="Front. Microbiol.">
        <title>Phaeobacter piscinae sp. nov., a species of the Roseobacter group and potential aquaculture probiont.</title>
        <authorList>
            <person name="Sonnenschein E.C."/>
            <person name="Phippen C.B.W."/>
            <person name="Nielsen K.F."/>
            <person name="Mateiu R.V."/>
            <person name="Melchiorsen J."/>
            <person name="Gram L."/>
            <person name="Overmann J."/>
            <person name="Freese H.M."/>
        </authorList>
    </citation>
    <scope>NUCLEOTIDE SEQUENCE [LARGE SCALE GENOMIC DNA]</scope>
    <source>
        <strain evidence="8 9">P88</strain>
    </source>
</reference>
<dbReference type="PANTHER" id="PTHR30558">
    <property type="entry name" value="EXBD MEMBRANE COMPONENT OF PMF-DRIVEN MACROMOLECULE IMPORT SYSTEM"/>
    <property type="match status" value="1"/>
</dbReference>
<dbReference type="Pfam" id="PF02472">
    <property type="entry name" value="ExbD"/>
    <property type="match status" value="1"/>
</dbReference>
<dbReference type="GO" id="GO:0005886">
    <property type="term" value="C:plasma membrane"/>
    <property type="evidence" value="ECO:0007669"/>
    <property type="project" value="UniProtKB-SubCell"/>
</dbReference>
<dbReference type="GO" id="GO:0015031">
    <property type="term" value="P:protein transport"/>
    <property type="evidence" value="ECO:0007669"/>
    <property type="project" value="UniProtKB-KW"/>
</dbReference>
<organism evidence="8 9">
    <name type="scientific">Phaeobacter inhibens</name>
    <dbReference type="NCBI Taxonomy" id="221822"/>
    <lineage>
        <taxon>Bacteria</taxon>
        <taxon>Pseudomonadati</taxon>
        <taxon>Pseudomonadota</taxon>
        <taxon>Alphaproteobacteria</taxon>
        <taxon>Rhodobacterales</taxon>
        <taxon>Roseobacteraceae</taxon>
        <taxon>Phaeobacter</taxon>
    </lineage>
</organism>
<dbReference type="GeneID" id="57289286"/>
<dbReference type="AlphaFoldDB" id="A0A135IFD5"/>
<keyword evidence="6" id="KW-0472">Membrane</keyword>
<comment type="subcellular location">
    <subcellularLocation>
        <location evidence="1">Cell membrane</location>
        <topology evidence="1">Single-pass membrane protein</topology>
    </subcellularLocation>
    <subcellularLocation>
        <location evidence="7">Cell membrane</location>
        <topology evidence="7">Single-pass type II membrane protein</topology>
    </subcellularLocation>
</comment>
<keyword evidence="3" id="KW-1003">Cell membrane</keyword>
<evidence type="ECO:0000313" key="8">
    <source>
        <dbReference type="EMBL" id="AUQ99956.1"/>
    </source>
</evidence>
<accession>A0A135IFD5</accession>
<evidence type="ECO:0000256" key="4">
    <source>
        <dbReference type="ARBA" id="ARBA00022692"/>
    </source>
</evidence>
<dbReference type="InterPro" id="IPR003400">
    <property type="entry name" value="ExbD"/>
</dbReference>
<evidence type="ECO:0000256" key="1">
    <source>
        <dbReference type="ARBA" id="ARBA00004162"/>
    </source>
</evidence>
<evidence type="ECO:0000313" key="9">
    <source>
        <dbReference type="Proteomes" id="UP000236447"/>
    </source>
</evidence>
<dbReference type="RefSeq" id="WP_014875497.1">
    <property type="nucleotide sequence ID" value="NZ_BSKP01000001.1"/>
</dbReference>
<dbReference type="EMBL" id="CP010725">
    <property type="protein sequence ID" value="AUQ99956.1"/>
    <property type="molecule type" value="Genomic_DNA"/>
</dbReference>
<keyword evidence="4 7" id="KW-0812">Transmembrane</keyword>
<evidence type="ECO:0000256" key="3">
    <source>
        <dbReference type="ARBA" id="ARBA00022475"/>
    </source>
</evidence>
<evidence type="ECO:0000256" key="5">
    <source>
        <dbReference type="ARBA" id="ARBA00022989"/>
    </source>
</evidence>
<name>A0A135IFD5_9RHOB</name>
<keyword evidence="7" id="KW-0813">Transport</keyword>
<keyword evidence="7" id="KW-0653">Protein transport</keyword>
<protein>
    <submittedName>
        <fullName evidence="8">Putative biopolymer transport protein</fullName>
    </submittedName>
</protein>
<evidence type="ECO:0000256" key="7">
    <source>
        <dbReference type="RuleBase" id="RU003879"/>
    </source>
</evidence>
<dbReference type="PANTHER" id="PTHR30558:SF3">
    <property type="entry name" value="BIOPOLYMER TRANSPORT PROTEIN EXBD-RELATED"/>
    <property type="match status" value="1"/>
</dbReference>
<evidence type="ECO:0000256" key="6">
    <source>
        <dbReference type="ARBA" id="ARBA00023136"/>
    </source>
</evidence>
<proteinExistence type="inferred from homology"/>
<gene>
    <name evidence="8" type="ORF">PhaeoP88_02608</name>
</gene>